<accession>A0A1M5U3V7</accession>
<dbReference type="InterPro" id="IPR011042">
    <property type="entry name" value="6-blade_b-propeller_TolB-like"/>
</dbReference>
<dbReference type="SUPFAM" id="SSF63829">
    <property type="entry name" value="Calcium-dependent phosphotriesterase"/>
    <property type="match status" value="1"/>
</dbReference>
<dbReference type="InterPro" id="IPR051262">
    <property type="entry name" value="SMP-30/CGR1_Lactonase"/>
</dbReference>
<dbReference type="InterPro" id="IPR013658">
    <property type="entry name" value="SGL"/>
</dbReference>
<feature type="domain" description="SMP-30/Gluconolactonase/LRE-like region" evidence="2">
    <location>
        <begin position="18"/>
        <end position="282"/>
    </location>
</feature>
<organism evidence="3 4">
    <name type="scientific">Bradyrhizobium erythrophlei</name>
    <dbReference type="NCBI Taxonomy" id="1437360"/>
    <lineage>
        <taxon>Bacteria</taxon>
        <taxon>Pseudomonadati</taxon>
        <taxon>Pseudomonadota</taxon>
        <taxon>Alphaproteobacteria</taxon>
        <taxon>Hyphomicrobiales</taxon>
        <taxon>Nitrobacteraceae</taxon>
        <taxon>Bradyrhizobium</taxon>
    </lineage>
</organism>
<evidence type="ECO:0000313" key="4">
    <source>
        <dbReference type="Proteomes" id="UP000189796"/>
    </source>
</evidence>
<sequence>MAWEFERVAGPFNGPTGGLVWDGKTIVFAAVLESRLLRYDPGGGGVEEIRRFTNRINGLALTPDGRFYGCQEGSRRIIEMNADGSAAPLGATLDGQRINFPSDLTVDRTSRIWFTDPYHHLPSHGPQIFPNLPHASVLRLSRHHVTHDWIIERLTFDTAAPRCLALSADERTLYVGEGDALSEARELRAYPVDATGRLGSPRLLHSFGRDHRGTQRGAEGLCLDADGNIIVCAGSDQAGPGSLIYIVSPAGRILETQAFPDNCPMRCTFGGKGLDELYVTSGTGHLWRARQTGRVGLSAGKPAA</sequence>
<gene>
    <name evidence="3" type="ORF">SAMN05443248_5272</name>
</gene>
<evidence type="ECO:0000313" key="3">
    <source>
        <dbReference type="EMBL" id="SHH57649.1"/>
    </source>
</evidence>
<dbReference type="PANTHER" id="PTHR47572">
    <property type="entry name" value="LIPOPROTEIN-RELATED"/>
    <property type="match status" value="1"/>
</dbReference>
<protein>
    <submittedName>
        <fullName evidence="3">Sugar lactone lactonase YvrE</fullName>
    </submittedName>
</protein>
<dbReference type="GO" id="GO:0016787">
    <property type="term" value="F:hydrolase activity"/>
    <property type="evidence" value="ECO:0007669"/>
    <property type="project" value="UniProtKB-KW"/>
</dbReference>
<evidence type="ECO:0000256" key="1">
    <source>
        <dbReference type="ARBA" id="ARBA00022801"/>
    </source>
</evidence>
<dbReference type="AlphaFoldDB" id="A0A1M5U3V7"/>
<dbReference type="OrthoDB" id="2633250at2"/>
<keyword evidence="1" id="KW-0378">Hydrolase</keyword>
<reference evidence="3 4" key="1">
    <citation type="submission" date="2016-11" db="EMBL/GenBank/DDBJ databases">
        <authorList>
            <person name="Jaros S."/>
            <person name="Januszkiewicz K."/>
            <person name="Wedrychowicz H."/>
        </authorList>
    </citation>
    <scope>NUCLEOTIDE SEQUENCE [LARGE SCALE GENOMIC DNA]</scope>
    <source>
        <strain evidence="3 4">GAS138</strain>
    </source>
</reference>
<name>A0A1M5U3V7_9BRAD</name>
<proteinExistence type="predicted"/>
<dbReference type="Proteomes" id="UP000189796">
    <property type="component" value="Chromosome I"/>
</dbReference>
<dbReference type="EMBL" id="LT670817">
    <property type="protein sequence ID" value="SHH57649.1"/>
    <property type="molecule type" value="Genomic_DNA"/>
</dbReference>
<evidence type="ECO:0000259" key="2">
    <source>
        <dbReference type="Pfam" id="PF08450"/>
    </source>
</evidence>
<dbReference type="Gene3D" id="2.120.10.30">
    <property type="entry name" value="TolB, C-terminal domain"/>
    <property type="match status" value="1"/>
</dbReference>
<dbReference type="PANTHER" id="PTHR47572:SF4">
    <property type="entry name" value="LACTONASE DRP35"/>
    <property type="match status" value="1"/>
</dbReference>
<dbReference type="RefSeq" id="WP_079603922.1">
    <property type="nucleotide sequence ID" value="NZ_LT670817.1"/>
</dbReference>
<dbReference type="Pfam" id="PF08450">
    <property type="entry name" value="SGL"/>
    <property type="match status" value="1"/>
</dbReference>